<organism evidence="1 2">
    <name type="scientific">Pleurotus ostreatus (strain PC15)</name>
    <name type="common">Oyster mushroom</name>
    <dbReference type="NCBI Taxonomy" id="1137138"/>
    <lineage>
        <taxon>Eukaryota</taxon>
        <taxon>Fungi</taxon>
        <taxon>Dikarya</taxon>
        <taxon>Basidiomycota</taxon>
        <taxon>Agaricomycotina</taxon>
        <taxon>Agaricomycetes</taxon>
        <taxon>Agaricomycetidae</taxon>
        <taxon>Agaricales</taxon>
        <taxon>Pleurotineae</taxon>
        <taxon>Pleurotaceae</taxon>
        <taxon>Pleurotus</taxon>
    </lineage>
</organism>
<evidence type="ECO:0000313" key="2">
    <source>
        <dbReference type="Proteomes" id="UP000027073"/>
    </source>
</evidence>
<dbReference type="EMBL" id="KL198014">
    <property type="protein sequence ID" value="KDQ22508.1"/>
    <property type="molecule type" value="Genomic_DNA"/>
</dbReference>
<sequence length="201" mass="22527">FTSPSFAVRMADTQRLVQAAAALSQLLTSRGIPHAFYGSVFTAALSSSPQSDEIFCIVQYGPSQTHPFRRVRDATAGSEEFSTTHSPWTNRLIVTYRTLIPAIEIEILPAGETGPRVLGDSTVMKLHNVPFLTFSEFIRAKLKSWAIRGLQKDAQDIVYVLSRYWNRVDINRIPEQDMDTFAARNPDAAASWTALKRRYGM</sequence>
<evidence type="ECO:0000313" key="1">
    <source>
        <dbReference type="EMBL" id="KDQ22508.1"/>
    </source>
</evidence>
<dbReference type="Proteomes" id="UP000027073">
    <property type="component" value="Unassembled WGS sequence"/>
</dbReference>
<name>A0A067N3B2_PLEO1</name>
<dbReference type="OrthoDB" id="3168582at2759"/>
<dbReference type="VEuPathDB" id="FungiDB:PLEOSDRAFT_35990"/>
<dbReference type="HOGENOM" id="CLU_1428745_0_0_1"/>
<protein>
    <submittedName>
        <fullName evidence="1">Uncharacterized protein</fullName>
    </submittedName>
</protein>
<dbReference type="AlphaFoldDB" id="A0A067N3B2"/>
<gene>
    <name evidence="1" type="ORF">PLEOSDRAFT_35990</name>
</gene>
<proteinExistence type="predicted"/>
<accession>A0A067N3B2</accession>
<reference evidence="2" key="1">
    <citation type="journal article" date="2014" name="Proc. Natl. Acad. Sci. U.S.A.">
        <title>Extensive sampling of basidiomycete genomes demonstrates inadequacy of the white-rot/brown-rot paradigm for wood decay fungi.</title>
        <authorList>
            <person name="Riley R."/>
            <person name="Salamov A.A."/>
            <person name="Brown D.W."/>
            <person name="Nagy L.G."/>
            <person name="Floudas D."/>
            <person name="Held B.W."/>
            <person name="Levasseur A."/>
            <person name="Lombard V."/>
            <person name="Morin E."/>
            <person name="Otillar R."/>
            <person name="Lindquist E.A."/>
            <person name="Sun H."/>
            <person name="LaButti K.M."/>
            <person name="Schmutz J."/>
            <person name="Jabbour D."/>
            <person name="Luo H."/>
            <person name="Baker S.E."/>
            <person name="Pisabarro A.G."/>
            <person name="Walton J.D."/>
            <person name="Blanchette R.A."/>
            <person name="Henrissat B."/>
            <person name="Martin F."/>
            <person name="Cullen D."/>
            <person name="Hibbett D.S."/>
            <person name="Grigoriev I.V."/>
        </authorList>
    </citation>
    <scope>NUCLEOTIDE SEQUENCE [LARGE SCALE GENOMIC DNA]</scope>
    <source>
        <strain evidence="2">PC15</strain>
    </source>
</reference>
<dbReference type="InParanoid" id="A0A067N3B2"/>
<feature type="non-terminal residue" evidence="1">
    <location>
        <position position="1"/>
    </location>
</feature>